<sequence>MNRTSDFRQKEVINISDGKRLGFVCDVEIDLKSGRLESIVIPGGNRLFGILGKDSEYIIPWERIKKIGEDIILVEIDERLI</sequence>
<evidence type="ECO:0000313" key="4">
    <source>
        <dbReference type="Proteomes" id="UP000233534"/>
    </source>
</evidence>
<keyword evidence="4" id="KW-1185">Reference proteome</keyword>
<dbReference type="InterPro" id="IPR027275">
    <property type="entry name" value="PRC-brl_dom"/>
</dbReference>
<reference evidence="3 5" key="2">
    <citation type="journal article" date="2018" name="Syst. Appl. Microbiol.">
        <title>Characterization and high-quality draft genome sequence of Herbivorax saccincola A7, an anaerobic, alkaliphilic, thermophilic, cellulolytic, and xylanolytic bacterium.</title>
        <authorList>
            <person name="Aikawa S."/>
            <person name="Baramee S."/>
            <person name="Sermsathanaswadi J."/>
            <person name="Thianheng P."/>
            <person name="Tachaapaikoon C."/>
            <person name="Shikata A."/>
            <person name="Waeonukul R."/>
            <person name="Pason P."/>
            <person name="Ratanakhanokchai K."/>
            <person name="Kosugi A."/>
        </authorList>
    </citation>
    <scope>NUCLEOTIDE SEQUENCE [LARGE SCALE GENOMIC DNA]</scope>
    <source>
        <strain evidence="3 5">A7</strain>
    </source>
</reference>
<dbReference type="EMBL" id="CP025197">
    <property type="protein sequence ID" value="AUG57987.1"/>
    <property type="molecule type" value="Genomic_DNA"/>
</dbReference>
<dbReference type="RefSeq" id="WP_101302006.1">
    <property type="nucleotide sequence ID" value="NZ_CP025197.1"/>
</dbReference>
<dbReference type="PANTHER" id="PTHR40061:SF1">
    <property type="entry name" value="SPORULATION PROTEIN YLMC-RELATED"/>
    <property type="match status" value="1"/>
</dbReference>
<evidence type="ECO:0000313" key="2">
    <source>
        <dbReference type="EMBL" id="AUG57987.1"/>
    </source>
</evidence>
<dbReference type="KEGG" id="hsc:HVS_10460"/>
<dbReference type="OrthoDB" id="6024937at2"/>
<name>A0A2K9E2K4_9FIRM</name>
<dbReference type="Proteomes" id="UP000239720">
    <property type="component" value="Unassembled WGS sequence"/>
</dbReference>
<evidence type="ECO:0000313" key="5">
    <source>
        <dbReference type="Proteomes" id="UP000239720"/>
    </source>
</evidence>
<evidence type="ECO:0000313" key="3">
    <source>
        <dbReference type="EMBL" id="PQQ67879.1"/>
    </source>
</evidence>
<dbReference type="EMBL" id="NEMB01000003">
    <property type="protein sequence ID" value="PQQ67879.1"/>
    <property type="molecule type" value="Genomic_DNA"/>
</dbReference>
<feature type="domain" description="PRC-barrel" evidence="1">
    <location>
        <begin position="3"/>
        <end position="79"/>
    </location>
</feature>
<dbReference type="PANTHER" id="PTHR40061">
    <property type="entry name" value="SPORULATION PROTEIN YLMC-RELATED"/>
    <property type="match status" value="1"/>
</dbReference>
<dbReference type="Pfam" id="PF05239">
    <property type="entry name" value="PRC"/>
    <property type="match status" value="1"/>
</dbReference>
<protein>
    <submittedName>
        <fullName evidence="2">PRC-barrel domain protein</fullName>
    </submittedName>
    <submittedName>
        <fullName evidence="3">YlmC/YmxH family sporulation protein</fullName>
    </submittedName>
</protein>
<dbReference type="Proteomes" id="UP000233534">
    <property type="component" value="Chromosome"/>
</dbReference>
<evidence type="ECO:0000259" key="1">
    <source>
        <dbReference type="Pfam" id="PF05239"/>
    </source>
</evidence>
<dbReference type="SUPFAM" id="SSF50346">
    <property type="entry name" value="PRC-barrel domain"/>
    <property type="match status" value="1"/>
</dbReference>
<organism evidence="2 4">
    <name type="scientific">Acetivibrio saccincola</name>
    <dbReference type="NCBI Taxonomy" id="1677857"/>
    <lineage>
        <taxon>Bacteria</taxon>
        <taxon>Bacillati</taxon>
        <taxon>Bacillota</taxon>
        <taxon>Clostridia</taxon>
        <taxon>Eubacteriales</taxon>
        <taxon>Oscillospiraceae</taxon>
        <taxon>Acetivibrio</taxon>
    </lineage>
</organism>
<proteinExistence type="predicted"/>
<dbReference type="AlphaFoldDB" id="A0A2K9E2K4"/>
<reference evidence="2 4" key="1">
    <citation type="submission" date="2017-12" db="EMBL/GenBank/DDBJ databases">
        <title>Complete genome sequence of Herbivorax saccincola GGR1, a novel Cellulosome-producing hydrolytic bacterium in a thermophilic biogas plant, established by Illumina and Nanopore MinION sequencing.</title>
        <authorList>
            <person name="Pechtl A."/>
            <person name="Ruckert C."/>
            <person name="Koeck D.E."/>
            <person name="Maus I."/>
            <person name="Winkler A."/>
            <person name="Kalinowski J."/>
            <person name="Puhler A."/>
            <person name="Schwarz W.W."/>
            <person name="Zverlov V.V."/>
            <person name="Schluter A."/>
            <person name="Liebl W."/>
        </authorList>
    </citation>
    <scope>NUCLEOTIDE SEQUENCE [LARGE SCALE GENOMIC DNA]</scope>
    <source>
        <strain evidence="2">GGR1</strain>
        <strain evidence="4">SR1</strain>
    </source>
</reference>
<gene>
    <name evidence="3" type="ORF">B9R14_14690</name>
    <name evidence="2" type="ORF">HVS_10460</name>
</gene>
<accession>A0A2K9E2K4</accession>
<dbReference type="Gene3D" id="2.30.30.240">
    <property type="entry name" value="PRC-barrel domain"/>
    <property type="match status" value="1"/>
</dbReference>
<dbReference type="InterPro" id="IPR011033">
    <property type="entry name" value="PRC_barrel-like_sf"/>
</dbReference>
<dbReference type="NCBIfam" id="TIGR02888">
    <property type="entry name" value="spore_YlmC_YmxH"/>
    <property type="match status" value="1"/>
</dbReference>
<dbReference type="InterPro" id="IPR014238">
    <property type="entry name" value="Spore_YlmC/YmxH"/>
</dbReference>